<dbReference type="AlphaFoldDB" id="A0AAW3TTV0"/>
<feature type="transmembrane region" description="Helical" evidence="1">
    <location>
        <begin position="125"/>
        <end position="144"/>
    </location>
</feature>
<protein>
    <recommendedName>
        <fullName evidence="4">DUF2029 domain-containing protein</fullName>
    </recommendedName>
</protein>
<accession>A0AAW3TTV0</accession>
<evidence type="ECO:0000256" key="1">
    <source>
        <dbReference type="SAM" id="Phobius"/>
    </source>
</evidence>
<feature type="transmembrane region" description="Helical" evidence="1">
    <location>
        <begin position="201"/>
        <end position="228"/>
    </location>
</feature>
<evidence type="ECO:0000313" key="2">
    <source>
        <dbReference type="EMBL" id="MBB3874904.1"/>
    </source>
</evidence>
<feature type="transmembrane region" description="Helical" evidence="1">
    <location>
        <begin position="339"/>
        <end position="360"/>
    </location>
</feature>
<feature type="transmembrane region" description="Helical" evidence="1">
    <location>
        <begin position="156"/>
        <end position="181"/>
    </location>
</feature>
<feature type="transmembrane region" description="Helical" evidence="1">
    <location>
        <begin position="280"/>
        <end position="303"/>
    </location>
</feature>
<keyword evidence="1" id="KW-1133">Transmembrane helix</keyword>
<sequence>MAGAALTPMLRRPLVPRWIARPSRFAGLNVRDSWLVVVALVGLLLATLLVFATPVPAAAADGARATDGQTDIALYDGIVEAVRHGASYYPAAIDAMRAGDYPLRPFVTVRLPTLAAVEAALPGPLVLVLLDLLAATVVVAWWVRLRGVFTRLPPRIVAMMLLAGGLIPFVQPSLSAFHEIWAGLLLALSLALYRSRDPLPAIAIGLAAAVIRETAGLYLIVMLAMALVEGRGREAIGWAIACVLLAAVLALHAHAVAAFIRPLDPVSQGWSGQLGFGFFVRTMTLSTGLALLPMWLAAPLVGLSLFGWAAWHTGLGLRIVVLLSGYALVLSVFGRLDTFYWGLLIAPLLLVGLVFVPDALRDLSSAVFDRRRITVKRIVR</sequence>
<evidence type="ECO:0008006" key="4">
    <source>
        <dbReference type="Google" id="ProtNLM"/>
    </source>
</evidence>
<reference evidence="2 3" key="1">
    <citation type="submission" date="2020-08" db="EMBL/GenBank/DDBJ databases">
        <title>Genomic Encyclopedia of Type Strains, Phase IV (KMG-IV): sequencing the most valuable type-strain genomes for metagenomic binning, comparative biology and taxonomic classification.</title>
        <authorList>
            <person name="Goeker M."/>
        </authorList>
    </citation>
    <scope>NUCLEOTIDE SEQUENCE [LARGE SCALE GENOMIC DNA]</scope>
    <source>
        <strain evidence="2 3">DSM 15581</strain>
    </source>
</reference>
<keyword evidence="1" id="KW-0812">Transmembrane</keyword>
<organism evidence="2 3">
    <name type="scientific">Sphingomonas aquatilis</name>
    <dbReference type="NCBI Taxonomy" id="93063"/>
    <lineage>
        <taxon>Bacteria</taxon>
        <taxon>Pseudomonadati</taxon>
        <taxon>Pseudomonadota</taxon>
        <taxon>Alphaproteobacteria</taxon>
        <taxon>Sphingomonadales</taxon>
        <taxon>Sphingomonadaceae</taxon>
        <taxon>Sphingomonas</taxon>
    </lineage>
</organism>
<dbReference type="Proteomes" id="UP000528945">
    <property type="component" value="Unassembled WGS sequence"/>
</dbReference>
<feature type="transmembrane region" description="Helical" evidence="1">
    <location>
        <begin position="315"/>
        <end position="333"/>
    </location>
</feature>
<dbReference type="RefSeq" id="WP_307724546.1">
    <property type="nucleotide sequence ID" value="NZ_JACIDB010000001.1"/>
</dbReference>
<feature type="transmembrane region" description="Helical" evidence="1">
    <location>
        <begin position="235"/>
        <end position="260"/>
    </location>
</feature>
<evidence type="ECO:0000313" key="3">
    <source>
        <dbReference type="Proteomes" id="UP000528945"/>
    </source>
</evidence>
<gene>
    <name evidence="2" type="ORF">GGR47_001120</name>
</gene>
<dbReference type="EMBL" id="JACIDB010000001">
    <property type="protein sequence ID" value="MBB3874904.1"/>
    <property type="molecule type" value="Genomic_DNA"/>
</dbReference>
<keyword evidence="1" id="KW-0472">Membrane</keyword>
<name>A0AAW3TTV0_9SPHN</name>
<keyword evidence="3" id="KW-1185">Reference proteome</keyword>
<proteinExistence type="predicted"/>
<comment type="caution">
    <text evidence="2">The sequence shown here is derived from an EMBL/GenBank/DDBJ whole genome shotgun (WGS) entry which is preliminary data.</text>
</comment>